<dbReference type="AlphaFoldDB" id="A0A183E8D8"/>
<feature type="transmembrane region" description="Helical" evidence="1">
    <location>
        <begin position="46"/>
        <end position="67"/>
    </location>
</feature>
<keyword evidence="3" id="KW-1185">Reference proteome</keyword>
<accession>A0A183E8D8</accession>
<dbReference type="OrthoDB" id="5858763at2759"/>
<keyword evidence="1" id="KW-0812">Transmembrane</keyword>
<keyword evidence="1" id="KW-1133">Transmembrane helix</keyword>
<reference evidence="2 3" key="2">
    <citation type="submission" date="2018-11" db="EMBL/GenBank/DDBJ databases">
        <authorList>
            <consortium name="Pathogen Informatics"/>
        </authorList>
    </citation>
    <scope>NUCLEOTIDE SEQUENCE [LARGE SCALE GENOMIC DNA]</scope>
</reference>
<evidence type="ECO:0000313" key="3">
    <source>
        <dbReference type="Proteomes" id="UP000271098"/>
    </source>
</evidence>
<evidence type="ECO:0000313" key="2">
    <source>
        <dbReference type="EMBL" id="VDN29418.1"/>
    </source>
</evidence>
<keyword evidence="1" id="KW-0472">Membrane</keyword>
<evidence type="ECO:0000256" key="1">
    <source>
        <dbReference type="SAM" id="Phobius"/>
    </source>
</evidence>
<dbReference type="Proteomes" id="UP000271098">
    <property type="component" value="Unassembled WGS sequence"/>
</dbReference>
<sequence length="102" mass="12010">MQLFSEDRFKISSNFDLCDNRRYLNNRQQAPTGTDDFSYDGMSLRALFWSRLAVGVLFVVFFIVYVVQHKKYRSDYAYLADKYSKLVTHSDGLSAQLQREFV</sequence>
<name>A0A183E8D8_9BILA</name>
<protein>
    <submittedName>
        <fullName evidence="4">Sensor histidine kinase</fullName>
    </submittedName>
</protein>
<evidence type="ECO:0000313" key="4">
    <source>
        <dbReference type="WBParaSite" id="GPUH_0001725101-mRNA-1"/>
    </source>
</evidence>
<reference evidence="4" key="1">
    <citation type="submission" date="2016-06" db="UniProtKB">
        <authorList>
            <consortium name="WormBaseParasite"/>
        </authorList>
    </citation>
    <scope>IDENTIFICATION</scope>
</reference>
<dbReference type="WBParaSite" id="GPUH_0001725101-mRNA-1">
    <property type="protein sequence ID" value="GPUH_0001725101-mRNA-1"/>
    <property type="gene ID" value="GPUH_0001725101"/>
</dbReference>
<dbReference type="EMBL" id="UYRT01084893">
    <property type="protein sequence ID" value="VDN29418.1"/>
    <property type="molecule type" value="Genomic_DNA"/>
</dbReference>
<gene>
    <name evidence="2" type="ORF">GPUH_LOCUS17231</name>
</gene>
<proteinExistence type="predicted"/>
<organism evidence="4">
    <name type="scientific">Gongylonema pulchrum</name>
    <dbReference type="NCBI Taxonomy" id="637853"/>
    <lineage>
        <taxon>Eukaryota</taxon>
        <taxon>Metazoa</taxon>
        <taxon>Ecdysozoa</taxon>
        <taxon>Nematoda</taxon>
        <taxon>Chromadorea</taxon>
        <taxon>Rhabditida</taxon>
        <taxon>Spirurina</taxon>
        <taxon>Spiruromorpha</taxon>
        <taxon>Spiruroidea</taxon>
        <taxon>Gongylonematidae</taxon>
        <taxon>Gongylonema</taxon>
    </lineage>
</organism>